<comment type="caution">
    <text evidence="2">Lacks conserved residue(s) required for the propagation of feature annotation.</text>
</comment>
<dbReference type="GeneID" id="102801764"/>
<sequence>MPLDSKFLLFSHSCESPMQLCDNGSICFSPLEHCNGWSICEDEEDEMGCSECDDGDFLCKNGKCLFRDFSVCNYVDDCGDYSNEEHCGHYVCDNGQHVYGALGVLDGVTVSMVAIISDVESVLKYAGMKYVRG</sequence>
<dbReference type="InterPro" id="IPR036055">
    <property type="entry name" value="LDL_receptor-like_sf"/>
</dbReference>
<organism evidence="3 4">
    <name type="scientific">Saccoglossus kowalevskii</name>
    <name type="common">Acorn worm</name>
    <dbReference type="NCBI Taxonomy" id="10224"/>
    <lineage>
        <taxon>Eukaryota</taxon>
        <taxon>Metazoa</taxon>
        <taxon>Hemichordata</taxon>
        <taxon>Enteropneusta</taxon>
        <taxon>Harrimaniidae</taxon>
        <taxon>Saccoglossus</taxon>
    </lineage>
</organism>
<accession>A0ABM0MRJ9</accession>
<dbReference type="InterPro" id="IPR002172">
    <property type="entry name" value="LDrepeatLR_classA_rpt"/>
</dbReference>
<feature type="disulfide bond" evidence="2">
    <location>
        <begin position="72"/>
        <end position="87"/>
    </location>
</feature>
<evidence type="ECO:0000313" key="3">
    <source>
        <dbReference type="Proteomes" id="UP000694865"/>
    </source>
</evidence>
<evidence type="ECO:0000256" key="2">
    <source>
        <dbReference type="PROSITE-ProRule" id="PRU00124"/>
    </source>
</evidence>
<dbReference type="SMART" id="SM00192">
    <property type="entry name" value="LDLa"/>
    <property type="match status" value="2"/>
</dbReference>
<name>A0ABM0MRJ9_SACKO</name>
<dbReference type="PROSITE" id="PS50068">
    <property type="entry name" value="LDLRA_2"/>
    <property type="match status" value="1"/>
</dbReference>
<evidence type="ECO:0000256" key="1">
    <source>
        <dbReference type="ARBA" id="ARBA00023157"/>
    </source>
</evidence>
<keyword evidence="1 2" id="KW-1015">Disulfide bond</keyword>
<keyword evidence="3" id="KW-1185">Reference proteome</keyword>
<dbReference type="Gene3D" id="4.10.400.10">
    <property type="entry name" value="Low-density Lipoprotein Receptor"/>
    <property type="match status" value="1"/>
</dbReference>
<reference evidence="4" key="1">
    <citation type="submission" date="2025-08" db="UniProtKB">
        <authorList>
            <consortium name="RefSeq"/>
        </authorList>
    </citation>
    <scope>IDENTIFICATION</scope>
    <source>
        <tissue evidence="4">Testes</tissue>
    </source>
</reference>
<feature type="disulfide bond" evidence="2">
    <location>
        <begin position="52"/>
        <end position="64"/>
    </location>
</feature>
<dbReference type="RefSeq" id="XP_006822640.1">
    <property type="nucleotide sequence ID" value="XM_006822577.1"/>
</dbReference>
<evidence type="ECO:0000313" key="4">
    <source>
        <dbReference type="RefSeq" id="XP_006822640.1"/>
    </source>
</evidence>
<dbReference type="SUPFAM" id="SSF57424">
    <property type="entry name" value="LDL receptor-like module"/>
    <property type="match status" value="2"/>
</dbReference>
<gene>
    <name evidence="4" type="primary">LOC102801764</name>
</gene>
<dbReference type="CDD" id="cd00112">
    <property type="entry name" value="LDLa"/>
    <property type="match status" value="1"/>
</dbReference>
<proteinExistence type="predicted"/>
<protein>
    <submittedName>
        <fullName evidence="4">Low-density lipoprotein receptor-related protein 2-like</fullName>
    </submittedName>
</protein>
<feature type="non-terminal residue" evidence="4">
    <location>
        <position position="133"/>
    </location>
</feature>
<dbReference type="Proteomes" id="UP000694865">
    <property type="component" value="Unplaced"/>
</dbReference>